<sequence length="74" mass="8377">MPSVSHDNKTLPFKPGQILLAIYHSQTKLDIFLQSNKLFLSLLVTEKGDFSATYRKNSASPIKSKMNKTYICNN</sequence>
<dbReference type="Proteomes" id="UP000014212">
    <property type="component" value="Unassembled WGS sequence"/>
</dbReference>
<organism evidence="1 2">
    <name type="scientific">Bacteroides uniformis dnLKV2</name>
    <dbReference type="NCBI Taxonomy" id="1235787"/>
    <lineage>
        <taxon>Bacteria</taxon>
        <taxon>Pseudomonadati</taxon>
        <taxon>Bacteroidota</taxon>
        <taxon>Bacteroidia</taxon>
        <taxon>Bacteroidales</taxon>
        <taxon>Bacteroidaceae</taxon>
        <taxon>Bacteroides</taxon>
    </lineage>
</organism>
<dbReference type="EMBL" id="ASSO01000004">
    <property type="protein sequence ID" value="EOS10535.1"/>
    <property type="molecule type" value="Genomic_DNA"/>
</dbReference>
<protein>
    <submittedName>
        <fullName evidence="1">Uncharacterized protein</fullName>
    </submittedName>
</protein>
<name>R9IAZ5_BACUN</name>
<dbReference type="HOGENOM" id="CLU_2680192_0_0_10"/>
<reference evidence="1 2" key="1">
    <citation type="submission" date="2013-04" db="EMBL/GenBank/DDBJ databases">
        <title>The Genome Sequence of Bacteroides uniformis dnLKV2.</title>
        <authorList>
            <consortium name="The Broad Institute Genomics Platform"/>
            <consortium name="The Broad Institute Genome Sequencing Center for Infectious Disease"/>
            <person name="Earl A."/>
            <person name="Xavier R."/>
            <person name="Kuhn K."/>
            <person name="Stappenbeck T."/>
            <person name="Walker B."/>
            <person name="Young S."/>
            <person name="Zeng Q."/>
            <person name="Gargeya S."/>
            <person name="Fitzgerald M."/>
            <person name="Haas B."/>
            <person name="Abouelleil A."/>
            <person name="Allen A.W."/>
            <person name="Alvarado L."/>
            <person name="Arachchi H.M."/>
            <person name="Berlin A.M."/>
            <person name="Chapman S.B."/>
            <person name="Gainer-Dewar J."/>
            <person name="Goldberg J."/>
            <person name="Griggs A."/>
            <person name="Gujja S."/>
            <person name="Hansen M."/>
            <person name="Howarth C."/>
            <person name="Imamovic A."/>
            <person name="Ireland A."/>
            <person name="Larimer J."/>
            <person name="McCowan C."/>
            <person name="Murphy C."/>
            <person name="Pearson M."/>
            <person name="Poon T.W."/>
            <person name="Priest M."/>
            <person name="Roberts A."/>
            <person name="Saif S."/>
            <person name="Shea T."/>
            <person name="Sisk P."/>
            <person name="Sykes S."/>
            <person name="Wortman J."/>
            <person name="Nusbaum C."/>
            <person name="Birren B."/>
        </authorList>
    </citation>
    <scope>NUCLEOTIDE SEQUENCE [LARGE SCALE GENOMIC DNA]</scope>
    <source>
        <strain evidence="2">dnLKV2</strain>
    </source>
</reference>
<evidence type="ECO:0000313" key="2">
    <source>
        <dbReference type="Proteomes" id="UP000014212"/>
    </source>
</evidence>
<proteinExistence type="predicted"/>
<accession>R9IAZ5</accession>
<gene>
    <name evidence="1" type="ORF">C801_00476</name>
</gene>
<dbReference type="AlphaFoldDB" id="R9IAZ5"/>
<comment type="caution">
    <text evidence="1">The sequence shown here is derived from an EMBL/GenBank/DDBJ whole genome shotgun (WGS) entry which is preliminary data.</text>
</comment>
<evidence type="ECO:0000313" key="1">
    <source>
        <dbReference type="EMBL" id="EOS10535.1"/>
    </source>
</evidence>